<evidence type="ECO:0000256" key="1">
    <source>
        <dbReference type="ARBA" id="ARBA00001974"/>
    </source>
</evidence>
<keyword evidence="2" id="KW-0285">Flavoprotein</keyword>
<keyword evidence="3" id="KW-0274">FAD</keyword>
<gene>
    <name evidence="6" type="ORF">I1A42_24010</name>
</gene>
<evidence type="ECO:0000313" key="6">
    <source>
        <dbReference type="EMBL" id="MBF9003550.1"/>
    </source>
</evidence>
<dbReference type="Pfam" id="PF02525">
    <property type="entry name" value="Flavodoxin_2"/>
    <property type="match status" value="1"/>
</dbReference>
<dbReference type="SUPFAM" id="SSF52218">
    <property type="entry name" value="Flavoproteins"/>
    <property type="match status" value="1"/>
</dbReference>
<feature type="domain" description="Flavodoxin-like fold" evidence="5">
    <location>
        <begin position="2"/>
        <end position="189"/>
    </location>
</feature>
<dbReference type="InterPro" id="IPR003680">
    <property type="entry name" value="Flavodoxin_fold"/>
</dbReference>
<evidence type="ECO:0000259" key="5">
    <source>
        <dbReference type="Pfam" id="PF02525"/>
    </source>
</evidence>
<sequence>MKKALVINAHQKYEGWAEGKLNQLFSQVASDTLSTLHYDIKTTTVDEGYDANEEVEKHLWADIVIVQTPLYWMGAPWLFKKYIDEVFNAGLGDKLAADDGRTRSDPSKTYGSGGLTSGKKLLVSVTLNAPENAFNQEEFFEGHNIDQLFMWLHKAYQFNGFESVDGFATFDIFKNPTIEEDVKRYEDHLITTFQYA</sequence>
<proteinExistence type="inferred from homology"/>
<dbReference type="EMBL" id="JADPMR010000004">
    <property type="protein sequence ID" value="MBF9003550.1"/>
    <property type="molecule type" value="Genomic_DNA"/>
</dbReference>
<dbReference type="Proteomes" id="UP000597206">
    <property type="component" value="Unassembled WGS sequence"/>
</dbReference>
<dbReference type="PANTHER" id="PTHR46305:SF3">
    <property type="entry name" value="NADPH:QUINONE OXIDOREDUCTASE MDAB"/>
    <property type="match status" value="1"/>
</dbReference>
<name>A0ABS0GMK3_9VIBR</name>
<comment type="cofactor">
    <cofactor evidence="1">
        <name>FAD</name>
        <dbReference type="ChEBI" id="CHEBI:57692"/>
    </cofactor>
</comment>
<organism evidence="6 7">
    <name type="scientific">Vibrio nitrifigilis</name>
    <dbReference type="NCBI Taxonomy" id="2789781"/>
    <lineage>
        <taxon>Bacteria</taxon>
        <taxon>Pseudomonadati</taxon>
        <taxon>Pseudomonadota</taxon>
        <taxon>Gammaproteobacteria</taxon>
        <taxon>Vibrionales</taxon>
        <taxon>Vibrionaceae</taxon>
        <taxon>Vibrio</taxon>
    </lineage>
</organism>
<evidence type="ECO:0000256" key="4">
    <source>
        <dbReference type="ARBA" id="ARBA00037981"/>
    </source>
</evidence>
<dbReference type="PANTHER" id="PTHR46305">
    <property type="match status" value="1"/>
</dbReference>
<dbReference type="RefSeq" id="WP_196125495.1">
    <property type="nucleotide sequence ID" value="NZ_JADPMR010000004.1"/>
</dbReference>
<dbReference type="Gene3D" id="3.40.50.360">
    <property type="match status" value="1"/>
</dbReference>
<dbReference type="InterPro" id="IPR052397">
    <property type="entry name" value="NADPH-QR_MdaB"/>
</dbReference>
<accession>A0ABS0GMK3</accession>
<reference evidence="6 7" key="1">
    <citation type="submission" date="2020-11" db="EMBL/GenBank/DDBJ databases">
        <title>Vibrio nitrifigilis sp. nov., a marine nitrogen-fixing bacterium isolated from the lagoon sediment of an islet inside an atoll.</title>
        <authorList>
            <person name="Wang L.-T."/>
            <person name="Shieh W.Y."/>
        </authorList>
    </citation>
    <scope>NUCLEOTIDE SEQUENCE [LARGE SCALE GENOMIC DNA]</scope>
    <source>
        <strain evidence="6 7">NFV-1</strain>
    </source>
</reference>
<comment type="similarity">
    <text evidence="4">Belongs to the oxidoreductase MdaB family.</text>
</comment>
<comment type="caution">
    <text evidence="6">The sequence shown here is derived from an EMBL/GenBank/DDBJ whole genome shotgun (WGS) entry which is preliminary data.</text>
</comment>
<evidence type="ECO:0000256" key="2">
    <source>
        <dbReference type="ARBA" id="ARBA00022630"/>
    </source>
</evidence>
<evidence type="ECO:0000313" key="7">
    <source>
        <dbReference type="Proteomes" id="UP000597206"/>
    </source>
</evidence>
<evidence type="ECO:0000256" key="3">
    <source>
        <dbReference type="ARBA" id="ARBA00022827"/>
    </source>
</evidence>
<keyword evidence="7" id="KW-1185">Reference proteome</keyword>
<protein>
    <submittedName>
        <fullName evidence="6">NAD(P)H-dependent oxidoreductase</fullName>
    </submittedName>
</protein>
<dbReference type="InterPro" id="IPR029039">
    <property type="entry name" value="Flavoprotein-like_sf"/>
</dbReference>